<keyword evidence="3 5" id="KW-1133">Transmembrane helix</keyword>
<protein>
    <submittedName>
        <fullName evidence="7">Multipass membrane protein</fullName>
    </submittedName>
</protein>
<dbReference type="Proteomes" id="UP000196027">
    <property type="component" value="Chromosome"/>
</dbReference>
<evidence type="ECO:0000256" key="4">
    <source>
        <dbReference type="ARBA" id="ARBA00023136"/>
    </source>
</evidence>
<sequence length="154" mass="18095">MRNTDKANQSVPQKVTSEEKAELNPDLFLPWWQQWRNTARDLPQYLYRLYLVSRDSRTPKLAKLICLLVVAYALSPIDLIPDFIPLIGHLDDLILVPLAIWLVRKMIPDEVWSDYADRRTRVLPHLKKLAYGFALLMLLFWAAICYWLVVTLFL</sequence>
<dbReference type="RefSeq" id="WP_087463170.1">
    <property type="nucleotide sequence ID" value="NZ_CP021425.1"/>
</dbReference>
<dbReference type="GO" id="GO:0012505">
    <property type="term" value="C:endomembrane system"/>
    <property type="evidence" value="ECO:0007669"/>
    <property type="project" value="UniProtKB-SubCell"/>
</dbReference>
<gene>
    <name evidence="7" type="ORF">OLMES_4389</name>
</gene>
<dbReference type="KEGG" id="ome:OLMES_4389"/>
<feature type="domain" description="DUF1232" evidence="6">
    <location>
        <begin position="62"/>
        <end position="98"/>
    </location>
</feature>
<name>A0A1Y0IFV2_9GAMM</name>
<accession>A0A1Y0IFV2</accession>
<evidence type="ECO:0000256" key="1">
    <source>
        <dbReference type="ARBA" id="ARBA00004127"/>
    </source>
</evidence>
<dbReference type="OrthoDB" id="9789605at2"/>
<reference evidence="7 8" key="1">
    <citation type="submission" date="2017-05" db="EMBL/GenBank/DDBJ databases">
        <title>Genomic insights into alkan degradation activity of Oleiphilus messinensis.</title>
        <authorList>
            <person name="Kozyavkin S.A."/>
            <person name="Slesarev A.I."/>
            <person name="Golyshin P.N."/>
            <person name="Korzhenkov A."/>
            <person name="Golyshina O.N."/>
            <person name="Toshchakov S.V."/>
        </authorList>
    </citation>
    <scope>NUCLEOTIDE SEQUENCE [LARGE SCALE GENOMIC DNA]</scope>
    <source>
        <strain evidence="7 8">ME102</strain>
    </source>
</reference>
<evidence type="ECO:0000256" key="2">
    <source>
        <dbReference type="ARBA" id="ARBA00022692"/>
    </source>
</evidence>
<comment type="subcellular location">
    <subcellularLocation>
        <location evidence="1">Endomembrane system</location>
        <topology evidence="1">Multi-pass membrane protein</topology>
    </subcellularLocation>
</comment>
<proteinExistence type="predicted"/>
<evidence type="ECO:0000313" key="8">
    <source>
        <dbReference type="Proteomes" id="UP000196027"/>
    </source>
</evidence>
<dbReference type="Pfam" id="PF06803">
    <property type="entry name" value="DUF1232"/>
    <property type="match status" value="1"/>
</dbReference>
<keyword evidence="2 5" id="KW-0812">Transmembrane</keyword>
<feature type="transmembrane region" description="Helical" evidence="5">
    <location>
        <begin position="129"/>
        <end position="149"/>
    </location>
</feature>
<evidence type="ECO:0000256" key="5">
    <source>
        <dbReference type="SAM" id="Phobius"/>
    </source>
</evidence>
<keyword evidence="4 5" id="KW-0472">Membrane</keyword>
<evidence type="ECO:0000313" key="7">
    <source>
        <dbReference type="EMBL" id="ARU58385.1"/>
    </source>
</evidence>
<dbReference type="EMBL" id="CP021425">
    <property type="protein sequence ID" value="ARU58385.1"/>
    <property type="molecule type" value="Genomic_DNA"/>
</dbReference>
<dbReference type="AlphaFoldDB" id="A0A1Y0IFV2"/>
<organism evidence="7 8">
    <name type="scientific">Oleiphilus messinensis</name>
    <dbReference type="NCBI Taxonomy" id="141451"/>
    <lineage>
        <taxon>Bacteria</taxon>
        <taxon>Pseudomonadati</taxon>
        <taxon>Pseudomonadota</taxon>
        <taxon>Gammaproteobacteria</taxon>
        <taxon>Oceanospirillales</taxon>
        <taxon>Oleiphilaceae</taxon>
        <taxon>Oleiphilus</taxon>
    </lineage>
</organism>
<dbReference type="InterPro" id="IPR010652">
    <property type="entry name" value="DUF1232"/>
</dbReference>
<evidence type="ECO:0000259" key="6">
    <source>
        <dbReference type="Pfam" id="PF06803"/>
    </source>
</evidence>
<evidence type="ECO:0000256" key="3">
    <source>
        <dbReference type="ARBA" id="ARBA00022989"/>
    </source>
</evidence>
<keyword evidence="8" id="KW-1185">Reference proteome</keyword>